<dbReference type="PANTHER" id="PTHR42736:SF1">
    <property type="entry name" value="PROTEIN-GLUTAMINE GAMMA-GLUTAMYLTRANSFERASE"/>
    <property type="match status" value="1"/>
</dbReference>
<reference evidence="4" key="1">
    <citation type="journal article" date="2013" name="Stand. Genomic Sci.">
        <title>Genome sequence of the thermophilic fresh-water bacterium Spirochaeta caldaria type strain (H1(T)), reclassification of Spirochaeta caldaria, Spirochaeta stenostrepta, and Spirochaeta zuelzerae in the genus Treponema as Treponema caldaria comb. nov., Treponema stenostrepta comb. nov., and Treponema zuelzerae comb. nov., and emendation of the genus Treponema.</title>
        <authorList>
            <person name="Abt B."/>
            <person name="Goker M."/>
            <person name="Scheuner C."/>
            <person name="Han C."/>
            <person name="Lu M."/>
            <person name="Misra M."/>
            <person name="Lapidus A."/>
            <person name="Nolan M."/>
            <person name="Lucas S."/>
            <person name="Hammon N."/>
            <person name="Deshpande S."/>
            <person name="Cheng J.F."/>
            <person name="Tapia R."/>
            <person name="Goodwin L.A."/>
            <person name="Pitluck S."/>
            <person name="Liolios K."/>
            <person name="Pagani I."/>
            <person name="Ivanova N."/>
            <person name="Mavromatis K."/>
            <person name="Mikhailova N."/>
            <person name="Huntemann M."/>
            <person name="Pati A."/>
            <person name="Chen A."/>
            <person name="Palaniappan K."/>
            <person name="Land M."/>
            <person name="Hauser L."/>
            <person name="Jeffries C.D."/>
            <person name="Rohde M."/>
            <person name="Spring S."/>
            <person name="Gronow S."/>
            <person name="Detter J.C."/>
            <person name="Bristow J."/>
            <person name="Eisen J.A."/>
            <person name="Markowitz V."/>
            <person name="Hugenholtz P."/>
            <person name="Kyrpides N.C."/>
            <person name="Woyke T."/>
            <person name="Klenk H.P."/>
        </authorList>
    </citation>
    <scope>NUCLEOTIDE SEQUENCE</scope>
    <source>
        <strain evidence="4">ATCC 51460 / DSM 7334 / H1</strain>
    </source>
</reference>
<dbReference type="Proteomes" id="UP000000503">
    <property type="component" value="Chromosome"/>
</dbReference>
<dbReference type="KEGG" id="scd:Spica_2313"/>
<keyword evidence="1" id="KW-0472">Membrane</keyword>
<feature type="transmembrane region" description="Helical" evidence="1">
    <location>
        <begin position="161"/>
        <end position="178"/>
    </location>
</feature>
<feature type="transmembrane region" description="Helical" evidence="1">
    <location>
        <begin position="12"/>
        <end position="37"/>
    </location>
</feature>
<feature type="transmembrane region" description="Helical" evidence="1">
    <location>
        <begin position="112"/>
        <end position="132"/>
    </location>
</feature>
<dbReference type="EMBL" id="CP002868">
    <property type="protein sequence ID" value="AEJ20424.1"/>
    <property type="molecule type" value="Genomic_DNA"/>
</dbReference>
<keyword evidence="1" id="KW-0812">Transmembrane</keyword>
<dbReference type="InterPro" id="IPR038765">
    <property type="entry name" value="Papain-like_cys_pep_sf"/>
</dbReference>
<dbReference type="InterPro" id="IPR002931">
    <property type="entry name" value="Transglutaminase-like"/>
</dbReference>
<proteinExistence type="predicted"/>
<name>F8F398_GRAC1</name>
<keyword evidence="4" id="KW-1185">Reference proteome</keyword>
<accession>F8F398</accession>
<dbReference type="RefSeq" id="WP_013969705.1">
    <property type="nucleotide sequence ID" value="NC_015732.1"/>
</dbReference>
<dbReference type="AlphaFoldDB" id="F8F398"/>
<protein>
    <submittedName>
        <fullName evidence="3">Transglutaminase domain-containing protein</fullName>
    </submittedName>
</protein>
<feature type="transmembrane region" description="Helical" evidence="1">
    <location>
        <begin position="72"/>
        <end position="92"/>
    </location>
</feature>
<dbReference type="SMART" id="SM00460">
    <property type="entry name" value="TGc"/>
    <property type="match status" value="1"/>
</dbReference>
<dbReference type="STRING" id="744872.Spica_2313"/>
<dbReference type="SUPFAM" id="SSF54001">
    <property type="entry name" value="Cysteine proteinases"/>
    <property type="match status" value="1"/>
</dbReference>
<evidence type="ECO:0000313" key="4">
    <source>
        <dbReference type="Proteomes" id="UP000000503"/>
    </source>
</evidence>
<dbReference type="eggNOG" id="COG1305">
    <property type="taxonomic scope" value="Bacteria"/>
</dbReference>
<dbReference type="Pfam" id="PF01841">
    <property type="entry name" value="Transglut_core"/>
    <property type="match status" value="1"/>
</dbReference>
<evidence type="ECO:0000313" key="3">
    <source>
        <dbReference type="EMBL" id="AEJ20424.1"/>
    </source>
</evidence>
<gene>
    <name evidence="3" type="ordered locus">Spica_2313</name>
</gene>
<dbReference type="PANTHER" id="PTHR42736">
    <property type="entry name" value="PROTEIN-GLUTAMINE GAMMA-GLUTAMYLTRANSFERASE"/>
    <property type="match status" value="1"/>
</dbReference>
<feature type="domain" description="Transglutaminase-like" evidence="2">
    <location>
        <begin position="463"/>
        <end position="531"/>
    </location>
</feature>
<feature type="transmembrane region" description="Helical" evidence="1">
    <location>
        <begin position="43"/>
        <end position="60"/>
    </location>
</feature>
<dbReference type="HOGENOM" id="CLU_411563_0_0_12"/>
<evidence type="ECO:0000259" key="2">
    <source>
        <dbReference type="SMART" id="SM00460"/>
    </source>
</evidence>
<organism evidence="3 4">
    <name type="scientific">Gracilinema caldarium (strain ATCC 51460 / DSM 7334 / H1)</name>
    <name type="common">Treponema caldarium</name>
    <dbReference type="NCBI Taxonomy" id="744872"/>
    <lineage>
        <taxon>Bacteria</taxon>
        <taxon>Pseudomonadati</taxon>
        <taxon>Spirochaetota</taxon>
        <taxon>Spirochaetia</taxon>
        <taxon>Spirochaetales</taxon>
        <taxon>Breznakiellaceae</taxon>
        <taxon>Gracilinema</taxon>
    </lineage>
</organism>
<feature type="transmembrane region" description="Helical" evidence="1">
    <location>
        <begin position="190"/>
        <end position="214"/>
    </location>
</feature>
<sequence>MPLNKPWLRSFLLRSLLLWIVLLLPALGPPILLAYFLHATGPLWIPLVWASVSIGLAVLMKTQNAAKRFIKITSFLWLGLGLLLIMVLLNVSRRSLAEVWFLMVRQGRGRGFFSYFASLVYGFMTVVSSMLILYYGFIAGTITLMMVSLLTWAILFSQTTGFVGALGMGIVLFIVMNIQRFRLKTIRHLLSLAGSVCFPFGIVVLCLAPLVPIFETQGTDISLPGIDVTPLALQLAPTLPLLMDVPGYGFDVGVSRFSNRLDLTSAPMFEIEGPPDQVIYLASATYQLRTADGWAEDTYIQDPRLMNGAALTEPLPVLRLRFVGEYYDRFPLPSNASRFMVQAASPKTPLLSITIATLQSGIRFDSPIEQGTLVEVALSKTETYPETAIELGIQGGDPVWYLNPGPDPSGCIARLAKEWRPGTIDTTTILAVAKAVEMYLKKQYGYSKKVQGGPRSLALERFLFEEKQGYCLHFASAFVVLLRQLGIPARIVEGFRVQLDGRGRDLIRGTDAHAWAEIYIGGVWLRFDPTPGSSLIEPSPYRIPAALAPSRPAEPAVTTGAVANRSFADTDRFWQIVLIVPVTVLILLVLYQIYCRGDRRRYVRTRLRRRVLQAKRRGIPGPELTGWLQWQQRVLSVSEGQKVRDLEQLVQEHLEYHFGPNLSSRKH</sequence>
<keyword evidence="1" id="KW-1133">Transmembrane helix</keyword>
<dbReference type="InterPro" id="IPR052901">
    <property type="entry name" value="Bact_TGase-like"/>
</dbReference>
<evidence type="ECO:0000256" key="1">
    <source>
        <dbReference type="SAM" id="Phobius"/>
    </source>
</evidence>
<dbReference type="Gene3D" id="3.10.620.30">
    <property type="match status" value="1"/>
</dbReference>
<feature type="transmembrane region" description="Helical" evidence="1">
    <location>
        <begin position="573"/>
        <end position="594"/>
    </location>
</feature>